<evidence type="ECO:0000313" key="2">
    <source>
        <dbReference type="Proteomes" id="UP001501310"/>
    </source>
</evidence>
<comment type="caution">
    <text evidence="1">The sequence shown here is derived from an EMBL/GenBank/DDBJ whole genome shotgun (WGS) entry which is preliminary data.</text>
</comment>
<accession>A0ABP7S2H7</accession>
<evidence type="ECO:0000313" key="1">
    <source>
        <dbReference type="EMBL" id="GAA4005720.1"/>
    </source>
</evidence>
<name>A0ABP7S2H7_9SPHN</name>
<keyword evidence="2" id="KW-1185">Reference proteome</keyword>
<dbReference type="EMBL" id="BAAAZD010000002">
    <property type="protein sequence ID" value="GAA4005720.1"/>
    <property type="molecule type" value="Genomic_DNA"/>
</dbReference>
<proteinExistence type="predicted"/>
<protein>
    <recommendedName>
        <fullName evidence="3">Capsule biosynthesis protein</fullName>
    </recommendedName>
</protein>
<organism evidence="1 2">
    <name type="scientific">Sphingomonas humi</name>
    <dbReference type="NCBI Taxonomy" id="335630"/>
    <lineage>
        <taxon>Bacteria</taxon>
        <taxon>Pseudomonadati</taxon>
        <taxon>Pseudomonadota</taxon>
        <taxon>Alphaproteobacteria</taxon>
        <taxon>Sphingomonadales</taxon>
        <taxon>Sphingomonadaceae</taxon>
        <taxon>Sphingomonas</taxon>
    </lineage>
</organism>
<dbReference type="CDD" id="cd16439">
    <property type="entry name" value="beta_Kdo_transferase_KpsC_2"/>
    <property type="match status" value="1"/>
</dbReference>
<dbReference type="Pfam" id="PF05159">
    <property type="entry name" value="Capsule_synth"/>
    <property type="match status" value="1"/>
</dbReference>
<reference evidence="2" key="1">
    <citation type="journal article" date="2019" name="Int. J. Syst. Evol. Microbiol.">
        <title>The Global Catalogue of Microorganisms (GCM) 10K type strain sequencing project: providing services to taxonomists for standard genome sequencing and annotation.</title>
        <authorList>
            <consortium name="The Broad Institute Genomics Platform"/>
            <consortium name="The Broad Institute Genome Sequencing Center for Infectious Disease"/>
            <person name="Wu L."/>
            <person name="Ma J."/>
        </authorList>
    </citation>
    <scope>NUCLEOTIDE SEQUENCE [LARGE SCALE GENOMIC DNA]</scope>
    <source>
        <strain evidence="2">JCM 16603</strain>
    </source>
</reference>
<evidence type="ECO:0008006" key="3">
    <source>
        <dbReference type="Google" id="ProtNLM"/>
    </source>
</evidence>
<sequence length="546" mass="59756">MKPIALPARSYYTATILIRHPLPFLPLPPFPKRKIDRFELDAHDAPALGDTELDALIEQLAAARVGGTWWGAQPDPGAGGYVLVRRSALAQDDSNQAGTIEWPDGMTCDPWHLLAGARELRCAPDDPVLLIAGLAGVPVRSDESAARPIERPRLRSLLREALGPRLYRDPFTGAPLPWPELVALCADWRRLVDSNRLIAAVYGFAGWKRATTEPLLWDGSDNDRFNRPPATLKAGDKAAVWRSRTSPQQLAAIEQAGAILVEVEDGFIRSAGLGANCVPPQSIVVDEVGVHFDARSPSGLERILEDGPFDPALIARAKALRQRIVALGLSKYDRGEERLERRSAGLHVLVPGQVEDDRAVLSSIGEPLTNLELLRRVRAARPQAHIVYKPHPDVEAGHRKGAIQDANALHYADEVVRAPSISSWITLVNEVHVNSSLAGFEALLRDRRVATHGVPFYAGWGLTEDLGPVPARRTARRSLDELVAATLIVYPRYVDPVTNLPCSPEVLIEQLSVLTPADLNGRSPLTLARRLQGRLRRLVAPLGRGR</sequence>
<dbReference type="InterPro" id="IPR007833">
    <property type="entry name" value="Capsule_polysaccharide_synth"/>
</dbReference>
<gene>
    <name evidence="1" type="ORF">GCM10022211_17570</name>
</gene>
<dbReference type="Proteomes" id="UP001501310">
    <property type="component" value="Unassembled WGS sequence"/>
</dbReference>